<accession>A0A4P8MX29</accession>
<evidence type="ECO:0000313" key="2">
    <source>
        <dbReference type="Proteomes" id="UP000302244"/>
    </source>
</evidence>
<proteinExistence type="predicted"/>
<protein>
    <submittedName>
        <fullName evidence="1">Uncharacterized protein</fullName>
    </submittedName>
</protein>
<sequence>MSIRVSSIKHSHNTTVFYKQPKYAVDANLKETVLGQEKDYEETFLLPDVLNVKIAAIFKEVEEYIENSREGKKLHVRLEICKDEKTVGCHIYYGNEKITAVRVVNDLYKKSKDTLAFSTIDQIADWCGWSNKGKQKLVLNMNEHEWDEEAVAVFRRFTNIEVREVDNYKEG</sequence>
<dbReference type="Proteomes" id="UP000302244">
    <property type="component" value="Segment"/>
</dbReference>
<reference evidence="1 2" key="1">
    <citation type="submission" date="2019-04" db="EMBL/GenBank/DDBJ databases">
        <title>Bacillus phage vB_BtS_B83 previously designated as a plasmid may represent new Siphoviridae genus.</title>
        <authorList>
            <person name="Piligrimova E."/>
            <person name="Kazantseva O."/>
            <person name="Zagorodny V."/>
            <person name="Shadrin A."/>
        </authorList>
    </citation>
    <scope>NUCLEOTIDE SEQUENCE [LARGE SCALE GENOMIC DNA]</scope>
</reference>
<evidence type="ECO:0000313" key="1">
    <source>
        <dbReference type="EMBL" id="QCQ57784.1"/>
    </source>
</evidence>
<name>A0A4P8MX29_9CAUD</name>
<organism evidence="1 2">
    <name type="scientific">Bacillus phage vB_BtS_B83</name>
    <dbReference type="NCBI Taxonomy" id="2565501"/>
    <lineage>
        <taxon>Viruses</taxon>
        <taxon>Duplodnaviria</taxon>
        <taxon>Heunggongvirae</taxon>
        <taxon>Uroviricota</taxon>
        <taxon>Caudoviricetes</taxon>
        <taxon>Skryabinvirinae</taxon>
        <taxon>Pushchinovirus</taxon>
        <taxon>Pushchinovirus B83</taxon>
    </lineage>
</organism>
<dbReference type="EMBL" id="MK759918">
    <property type="protein sequence ID" value="QCQ57784.1"/>
    <property type="molecule type" value="Genomic_DNA"/>
</dbReference>
<keyword evidence="2" id="KW-1185">Reference proteome</keyword>
<gene>
    <name evidence="1" type="ORF">B83_gp03</name>
</gene>